<feature type="coiled-coil region" evidence="6">
    <location>
        <begin position="90"/>
        <end position="117"/>
    </location>
</feature>
<dbReference type="GO" id="GO:0000981">
    <property type="term" value="F:DNA-binding transcription factor activity, RNA polymerase II-specific"/>
    <property type="evidence" value="ECO:0007669"/>
    <property type="project" value="TreeGrafter"/>
</dbReference>
<dbReference type="GO" id="GO:0046983">
    <property type="term" value="F:protein dimerization activity"/>
    <property type="evidence" value="ECO:0007669"/>
    <property type="project" value="InterPro"/>
</dbReference>
<dbReference type="PANTHER" id="PTHR11945:SF776">
    <property type="entry name" value="AGAMOUS-LIKE 50-RELATED"/>
    <property type="match status" value="1"/>
</dbReference>
<evidence type="ECO:0000259" key="7">
    <source>
        <dbReference type="PROSITE" id="PS50066"/>
    </source>
</evidence>
<dbReference type="Proteomes" id="UP001202328">
    <property type="component" value="Unassembled WGS sequence"/>
</dbReference>
<dbReference type="GO" id="GO:0005634">
    <property type="term" value="C:nucleus"/>
    <property type="evidence" value="ECO:0007669"/>
    <property type="project" value="UniProtKB-SubCell"/>
</dbReference>
<organism evidence="8 9">
    <name type="scientific">Papaver atlanticum</name>
    <dbReference type="NCBI Taxonomy" id="357466"/>
    <lineage>
        <taxon>Eukaryota</taxon>
        <taxon>Viridiplantae</taxon>
        <taxon>Streptophyta</taxon>
        <taxon>Embryophyta</taxon>
        <taxon>Tracheophyta</taxon>
        <taxon>Spermatophyta</taxon>
        <taxon>Magnoliopsida</taxon>
        <taxon>Ranunculales</taxon>
        <taxon>Papaveraceae</taxon>
        <taxon>Papaveroideae</taxon>
        <taxon>Papaver</taxon>
    </lineage>
</organism>
<evidence type="ECO:0000313" key="9">
    <source>
        <dbReference type="Proteomes" id="UP001202328"/>
    </source>
</evidence>
<dbReference type="SMART" id="SM00432">
    <property type="entry name" value="MADS"/>
    <property type="match status" value="1"/>
</dbReference>
<dbReference type="GO" id="GO:0000978">
    <property type="term" value="F:RNA polymerase II cis-regulatory region sequence-specific DNA binding"/>
    <property type="evidence" value="ECO:0007669"/>
    <property type="project" value="TreeGrafter"/>
</dbReference>
<evidence type="ECO:0000256" key="1">
    <source>
        <dbReference type="ARBA" id="ARBA00004123"/>
    </source>
</evidence>
<dbReference type="AlphaFoldDB" id="A0AAD4S7B7"/>
<dbReference type="Pfam" id="PF00319">
    <property type="entry name" value="SRF-TF"/>
    <property type="match status" value="1"/>
</dbReference>
<accession>A0AAD4S7B7</accession>
<keyword evidence="9" id="KW-1185">Reference proteome</keyword>
<feature type="domain" description="MADS-box" evidence="7">
    <location>
        <begin position="7"/>
        <end position="67"/>
    </location>
</feature>
<comment type="caution">
    <text evidence="8">The sequence shown here is derived from an EMBL/GenBank/DDBJ whole genome shotgun (WGS) entry which is preliminary data.</text>
</comment>
<protein>
    <recommendedName>
        <fullName evidence="7">MADS-box domain-containing protein</fullName>
    </recommendedName>
</protein>
<dbReference type="PANTHER" id="PTHR11945">
    <property type="entry name" value="MADS BOX PROTEIN"/>
    <property type="match status" value="1"/>
</dbReference>
<dbReference type="PRINTS" id="PR00404">
    <property type="entry name" value="MADSDOMAIN"/>
</dbReference>
<dbReference type="Gene3D" id="3.40.1810.10">
    <property type="entry name" value="Transcription factor, MADS-box"/>
    <property type="match status" value="1"/>
</dbReference>
<comment type="subcellular location">
    <subcellularLocation>
        <location evidence="1">Nucleus</location>
    </subcellularLocation>
</comment>
<evidence type="ECO:0000256" key="4">
    <source>
        <dbReference type="ARBA" id="ARBA00023163"/>
    </source>
</evidence>
<proteinExistence type="predicted"/>
<evidence type="ECO:0000313" key="8">
    <source>
        <dbReference type="EMBL" id="KAI3871775.1"/>
    </source>
</evidence>
<dbReference type="SUPFAM" id="SSF55455">
    <property type="entry name" value="SRF-like"/>
    <property type="match status" value="1"/>
</dbReference>
<dbReference type="InterPro" id="IPR036879">
    <property type="entry name" value="TF_MADSbox_sf"/>
</dbReference>
<keyword evidence="6" id="KW-0175">Coiled coil</keyword>
<name>A0AAD4S7B7_9MAGN</name>
<sequence length="217" mass="23843">MARKPSMGKKKIEIKRIRDENVRQVTFSKRKGGVFKKAHELGTLCGAQVAIIVNSPAGIPYSYINSETVIDHYLSGDTRTPTPPVMPHREARILELNKEYSEALERLEAEKKRGAALRKITQANKSKYWWDPIDDLGEKELEILCGAIDALKLKVAEHADKLLLGSTSYLPGNNSGMGSTSRSIKTPTIQNYQTHTSSLPQSGYGVGFGLDGGNGLC</sequence>
<keyword evidence="4" id="KW-0804">Transcription</keyword>
<gene>
    <name evidence="8" type="ORF">MKW98_002811</name>
</gene>
<dbReference type="PROSITE" id="PS50066">
    <property type="entry name" value="MADS_BOX_2"/>
    <property type="match status" value="1"/>
</dbReference>
<evidence type="ECO:0000256" key="3">
    <source>
        <dbReference type="ARBA" id="ARBA00023125"/>
    </source>
</evidence>
<reference evidence="8" key="1">
    <citation type="submission" date="2022-04" db="EMBL/GenBank/DDBJ databases">
        <title>A functionally conserved STORR gene fusion in Papaver species that diverged 16.8 million years ago.</title>
        <authorList>
            <person name="Catania T."/>
        </authorList>
    </citation>
    <scope>NUCLEOTIDE SEQUENCE</scope>
    <source>
        <strain evidence="8">S-188037</strain>
    </source>
</reference>
<keyword evidence="5" id="KW-0539">Nucleus</keyword>
<evidence type="ECO:0000256" key="5">
    <source>
        <dbReference type="ARBA" id="ARBA00023242"/>
    </source>
</evidence>
<keyword evidence="3" id="KW-0238">DNA-binding</keyword>
<evidence type="ECO:0000256" key="6">
    <source>
        <dbReference type="SAM" id="Coils"/>
    </source>
</evidence>
<dbReference type="EMBL" id="JAJJMB010013019">
    <property type="protein sequence ID" value="KAI3871775.1"/>
    <property type="molecule type" value="Genomic_DNA"/>
</dbReference>
<keyword evidence="2" id="KW-0805">Transcription regulation</keyword>
<dbReference type="InterPro" id="IPR002100">
    <property type="entry name" value="TF_MADSbox"/>
</dbReference>
<evidence type="ECO:0000256" key="2">
    <source>
        <dbReference type="ARBA" id="ARBA00023015"/>
    </source>
</evidence>